<organism evidence="1 2">
    <name type="scientific">Ancylostoma caninum</name>
    <name type="common">Dog hookworm</name>
    <dbReference type="NCBI Taxonomy" id="29170"/>
    <lineage>
        <taxon>Eukaryota</taxon>
        <taxon>Metazoa</taxon>
        <taxon>Ecdysozoa</taxon>
        <taxon>Nematoda</taxon>
        <taxon>Chromadorea</taxon>
        <taxon>Rhabditida</taxon>
        <taxon>Rhabditina</taxon>
        <taxon>Rhabditomorpha</taxon>
        <taxon>Strongyloidea</taxon>
        <taxon>Ancylostomatidae</taxon>
        <taxon>Ancylostomatinae</taxon>
        <taxon>Ancylostoma</taxon>
    </lineage>
</organism>
<dbReference type="AlphaFoldDB" id="A0A368GGM3"/>
<sequence>MQARKIRYDVIGLTETRRHRPVNANFDTGEQVFLVLRHWYPRQHELGHEHRFNPAANKSNGTFAVEKMWINTW</sequence>
<evidence type="ECO:0000313" key="2">
    <source>
        <dbReference type="Proteomes" id="UP000252519"/>
    </source>
</evidence>
<protein>
    <submittedName>
        <fullName evidence="1">Uncharacterized protein</fullName>
    </submittedName>
</protein>
<accession>A0A368GGM3</accession>
<gene>
    <name evidence="1" type="ORF">ANCCAN_11828</name>
</gene>
<dbReference type="EMBL" id="JOJR01000206">
    <property type="protein sequence ID" value="RCN42190.1"/>
    <property type="molecule type" value="Genomic_DNA"/>
</dbReference>
<proteinExistence type="predicted"/>
<comment type="caution">
    <text evidence="1">The sequence shown here is derived from an EMBL/GenBank/DDBJ whole genome shotgun (WGS) entry which is preliminary data.</text>
</comment>
<dbReference type="OrthoDB" id="5813559at2759"/>
<keyword evidence="2" id="KW-1185">Reference proteome</keyword>
<name>A0A368GGM3_ANCCA</name>
<reference evidence="1 2" key="1">
    <citation type="submission" date="2014-10" db="EMBL/GenBank/DDBJ databases">
        <title>Draft genome of the hookworm Ancylostoma caninum.</title>
        <authorList>
            <person name="Mitreva M."/>
        </authorList>
    </citation>
    <scope>NUCLEOTIDE SEQUENCE [LARGE SCALE GENOMIC DNA]</scope>
    <source>
        <strain evidence="1 2">Baltimore</strain>
    </source>
</reference>
<dbReference type="Proteomes" id="UP000252519">
    <property type="component" value="Unassembled WGS sequence"/>
</dbReference>
<evidence type="ECO:0000313" key="1">
    <source>
        <dbReference type="EMBL" id="RCN42190.1"/>
    </source>
</evidence>